<dbReference type="GO" id="GO:0050660">
    <property type="term" value="F:flavin adenine dinucleotide binding"/>
    <property type="evidence" value="ECO:0007669"/>
    <property type="project" value="InterPro"/>
</dbReference>
<reference evidence="8" key="1">
    <citation type="submission" date="2016-10" db="EMBL/GenBank/DDBJ databases">
        <authorList>
            <person name="Varghese N."/>
            <person name="Submissions S."/>
        </authorList>
    </citation>
    <scope>NUCLEOTIDE SEQUENCE [LARGE SCALE GENOMIC DNA]</scope>
    <source>
        <strain evidence="8">DSM 44234</strain>
    </source>
</reference>
<dbReference type="Gene3D" id="3.50.50.60">
    <property type="entry name" value="FAD/NAD(P)-binding domain"/>
    <property type="match status" value="2"/>
</dbReference>
<dbReference type="Pfam" id="PF05199">
    <property type="entry name" value="GMC_oxred_C"/>
    <property type="match status" value="1"/>
</dbReference>
<evidence type="ECO:0000313" key="7">
    <source>
        <dbReference type="EMBL" id="SEC09448.1"/>
    </source>
</evidence>
<keyword evidence="2" id="KW-0285">Flavoprotein</keyword>
<dbReference type="OrthoDB" id="9798604at2"/>
<comment type="similarity">
    <text evidence="1">Belongs to the GMC oxidoreductase family.</text>
</comment>
<evidence type="ECO:0000259" key="6">
    <source>
        <dbReference type="Pfam" id="PF05199"/>
    </source>
</evidence>
<dbReference type="STRING" id="57704.SAMN04489793_1511"/>
<evidence type="ECO:0000256" key="3">
    <source>
        <dbReference type="ARBA" id="ARBA00022827"/>
    </source>
</evidence>
<dbReference type="AlphaFoldDB" id="A0A1H4PQE4"/>
<dbReference type="EMBL" id="FNSA01000003">
    <property type="protein sequence ID" value="SEC09448.1"/>
    <property type="molecule type" value="Genomic_DNA"/>
</dbReference>
<gene>
    <name evidence="7" type="ORF">SAMN04489793_1511</name>
</gene>
<keyword evidence="4" id="KW-0560">Oxidoreductase</keyword>
<name>A0A1H4PQE4_TSUTY</name>
<dbReference type="InterPro" id="IPR007867">
    <property type="entry name" value="GMC_OxRtase_C"/>
</dbReference>
<evidence type="ECO:0000256" key="1">
    <source>
        <dbReference type="ARBA" id="ARBA00010790"/>
    </source>
</evidence>
<dbReference type="PANTHER" id="PTHR46056">
    <property type="entry name" value="LONG-CHAIN-ALCOHOL OXIDASE"/>
    <property type="match status" value="1"/>
</dbReference>
<keyword evidence="3" id="KW-0274">FAD</keyword>
<dbReference type="SUPFAM" id="SSF51905">
    <property type="entry name" value="FAD/NAD(P)-binding domain"/>
    <property type="match status" value="1"/>
</dbReference>
<feature type="domain" description="Glucose-methanol-choline oxidoreductase C-terminal" evidence="6">
    <location>
        <begin position="501"/>
        <end position="636"/>
    </location>
</feature>
<dbReference type="InterPro" id="IPR036188">
    <property type="entry name" value="FAD/NAD-bd_sf"/>
</dbReference>
<proteinExistence type="inferred from homology"/>
<dbReference type="PANTHER" id="PTHR46056:SF12">
    <property type="entry name" value="LONG-CHAIN-ALCOHOL OXIDASE"/>
    <property type="match status" value="1"/>
</dbReference>
<sequence length="648" mass="67812">MTDVFTPRQARALLAIADTLIPGGDGLPGARDIDFLTSVSRTAQHKMLPRELRELKVFLDLWDTRGFGVVNRIGPRRFSALPHARREEALLAWGTHPLTPVRTVFQGLRSLLIGSYYIAPDATAARAATGYPEAPGPLPDAPDRPLRPITVPAGGTRLTADVVIVGSGAGGGTAAAVLAAAGLDVLVLERGGYHDDRDFGRGELESLTTLYAGAPAISAEGQFSSLMAGGTLGGGTVVNWSTSFATPDAVRAEWAAHGARQFAGDEFTRALDAVQRRLGVNTGHGAASSRDAILERGLTALGWHCDAMPRNVLGCDQGVECGRCGYGCRIGAKQSTAKTWLQDAAADGARIAVGVEVRRVVVERGRATGVDAIGPDGAPVTVAAKAVVVAAGSLQTPPLLRRSGLRNRRIGENLRLHPVTAVAGVFDEEVRPWEGGLQTRYSTEHADLDGDGYGVIYETGPVSPGAITLFQPWHSAAQHAADMRAMRHTVQVGVIVRDTGSGRVTVGRDGEPVVRYRLSDHDAAHMQRGVVGAAEILAAAGATSVRSSHQNRVAARLPGSLDGFAAAAQREGYAPARCMMIALHIMGTAAMGGSRDTSATDPDGATWEVPNLVVADASCFPTPSGVNPMISIEAIAHMNAARLAARLG</sequence>
<evidence type="ECO:0000313" key="8">
    <source>
        <dbReference type="Proteomes" id="UP000182241"/>
    </source>
</evidence>
<accession>A0A1H4PQE4</accession>
<evidence type="ECO:0000259" key="5">
    <source>
        <dbReference type="Pfam" id="PF00732"/>
    </source>
</evidence>
<dbReference type="Proteomes" id="UP000182241">
    <property type="component" value="Unassembled WGS sequence"/>
</dbReference>
<evidence type="ECO:0000256" key="2">
    <source>
        <dbReference type="ARBA" id="ARBA00022630"/>
    </source>
</evidence>
<feature type="domain" description="Glucose-methanol-choline oxidoreductase N-terminal" evidence="5">
    <location>
        <begin position="210"/>
        <end position="419"/>
    </location>
</feature>
<organism evidence="7 8">
    <name type="scientific">Tsukamurella tyrosinosolvens</name>
    <dbReference type="NCBI Taxonomy" id="57704"/>
    <lineage>
        <taxon>Bacteria</taxon>
        <taxon>Bacillati</taxon>
        <taxon>Actinomycetota</taxon>
        <taxon>Actinomycetes</taxon>
        <taxon>Mycobacteriales</taxon>
        <taxon>Tsukamurellaceae</taxon>
        <taxon>Tsukamurella</taxon>
    </lineage>
</organism>
<dbReference type="GO" id="GO:0016614">
    <property type="term" value="F:oxidoreductase activity, acting on CH-OH group of donors"/>
    <property type="evidence" value="ECO:0007669"/>
    <property type="project" value="InterPro"/>
</dbReference>
<keyword evidence="8" id="KW-1185">Reference proteome</keyword>
<evidence type="ECO:0000256" key="4">
    <source>
        <dbReference type="ARBA" id="ARBA00023002"/>
    </source>
</evidence>
<dbReference type="RefSeq" id="WP_068741111.1">
    <property type="nucleotide sequence ID" value="NZ_FNSA01000003.1"/>
</dbReference>
<dbReference type="InterPro" id="IPR000172">
    <property type="entry name" value="GMC_OxRdtase_N"/>
</dbReference>
<dbReference type="Pfam" id="PF00732">
    <property type="entry name" value="GMC_oxred_N"/>
    <property type="match status" value="1"/>
</dbReference>
<protein>
    <submittedName>
        <fullName evidence="7">Choline dehydrogenase</fullName>
    </submittedName>
</protein>